<proteinExistence type="predicted"/>
<dbReference type="EMBL" id="BARU01034365">
    <property type="protein sequence ID" value="GAH63152.1"/>
    <property type="molecule type" value="Genomic_DNA"/>
</dbReference>
<dbReference type="PANTHER" id="PTHR11908">
    <property type="entry name" value="XANTHINE DEHYDROGENASE"/>
    <property type="match status" value="1"/>
</dbReference>
<evidence type="ECO:0000256" key="1">
    <source>
        <dbReference type="ARBA" id="ARBA00022505"/>
    </source>
</evidence>
<comment type="caution">
    <text evidence="3">The sequence shown here is derived from an EMBL/GenBank/DDBJ whole genome shotgun (WGS) entry which is preliminary data.</text>
</comment>
<keyword evidence="1" id="KW-0500">Molybdenum</keyword>
<dbReference type="Pfam" id="PF20256">
    <property type="entry name" value="MoCoBD_2"/>
    <property type="match status" value="1"/>
</dbReference>
<evidence type="ECO:0000313" key="3">
    <source>
        <dbReference type="EMBL" id="GAH63152.1"/>
    </source>
</evidence>
<feature type="domain" description="Aldehyde oxidase/xanthine dehydrogenase second molybdopterin binding" evidence="2">
    <location>
        <begin position="10"/>
        <end position="58"/>
    </location>
</feature>
<accession>X1H148</accession>
<dbReference type="GO" id="GO:0016491">
    <property type="term" value="F:oxidoreductase activity"/>
    <property type="evidence" value="ECO:0007669"/>
    <property type="project" value="InterPro"/>
</dbReference>
<dbReference type="InterPro" id="IPR046867">
    <property type="entry name" value="AldOxase/xan_DH_MoCoBD2"/>
</dbReference>
<dbReference type="Gene3D" id="3.30.365.10">
    <property type="entry name" value="Aldehyde oxidase/xanthine dehydrogenase, molybdopterin binding domain"/>
    <property type="match status" value="1"/>
</dbReference>
<evidence type="ECO:0000259" key="2">
    <source>
        <dbReference type="Pfam" id="PF20256"/>
    </source>
</evidence>
<sequence>TASHVPDQSPPPFAANFAEIEVDTETGMIKVLNYLAAVDCGTPINPALAEGQCEGAVVI</sequence>
<dbReference type="InterPro" id="IPR016208">
    <property type="entry name" value="Ald_Oxase/xanthine_DH-like"/>
</dbReference>
<dbReference type="InterPro" id="IPR037165">
    <property type="entry name" value="AldOxase/xan_DH_Mopterin-bd_sf"/>
</dbReference>
<feature type="non-terminal residue" evidence="3">
    <location>
        <position position="1"/>
    </location>
</feature>
<reference evidence="3" key="1">
    <citation type="journal article" date="2014" name="Front. Microbiol.">
        <title>High frequency of phylogenetically diverse reductive dehalogenase-homologous genes in deep subseafloor sedimentary metagenomes.</title>
        <authorList>
            <person name="Kawai M."/>
            <person name="Futagami T."/>
            <person name="Toyoda A."/>
            <person name="Takaki Y."/>
            <person name="Nishi S."/>
            <person name="Hori S."/>
            <person name="Arai W."/>
            <person name="Tsubouchi T."/>
            <person name="Morono Y."/>
            <person name="Uchiyama I."/>
            <person name="Ito T."/>
            <person name="Fujiyama A."/>
            <person name="Inagaki F."/>
            <person name="Takami H."/>
        </authorList>
    </citation>
    <scope>NUCLEOTIDE SEQUENCE</scope>
    <source>
        <strain evidence="3">Expedition CK06-06</strain>
    </source>
</reference>
<protein>
    <recommendedName>
        <fullName evidence="2">Aldehyde oxidase/xanthine dehydrogenase second molybdopterin binding domain-containing protein</fullName>
    </recommendedName>
</protein>
<name>X1H148_9ZZZZ</name>
<organism evidence="3">
    <name type="scientific">marine sediment metagenome</name>
    <dbReference type="NCBI Taxonomy" id="412755"/>
    <lineage>
        <taxon>unclassified sequences</taxon>
        <taxon>metagenomes</taxon>
        <taxon>ecological metagenomes</taxon>
    </lineage>
</organism>
<dbReference type="PANTHER" id="PTHR11908:SF132">
    <property type="entry name" value="ALDEHYDE OXIDASE 1-RELATED"/>
    <property type="match status" value="1"/>
</dbReference>
<dbReference type="AlphaFoldDB" id="X1H148"/>
<dbReference type="GO" id="GO:0005506">
    <property type="term" value="F:iron ion binding"/>
    <property type="evidence" value="ECO:0007669"/>
    <property type="project" value="InterPro"/>
</dbReference>
<dbReference type="SUPFAM" id="SSF56003">
    <property type="entry name" value="Molybdenum cofactor-binding domain"/>
    <property type="match status" value="1"/>
</dbReference>
<gene>
    <name evidence="3" type="ORF">S03H2_53956</name>
</gene>